<feature type="compositionally biased region" description="Acidic residues" evidence="1">
    <location>
        <begin position="148"/>
        <end position="157"/>
    </location>
</feature>
<sequence>MESKLPQTANTNLKFFEETPAKMWDFDSFKAYHTQDKRNPQKEASIRNKYRKCLKEMSEDPFLEGWVKAYVDCLTALDESTRETSDESKAVVQNTFAINGGTAVVSGNTVNVTNENLPHKRWSPNVNMRSHKKFRSMVDEPETKQDQNDDSSDDTFELESSTSSNISEVAEACPHRLYYLVGAGLESYKLPSNAVKWIVDKVDITGEFLGYRDKVVRASQQLKEISVYDQLALNFIFFISDTAPIGHFIQPSTWDTVIKAVKTECSLKSIAEDDAHWCVKLNSAARKGNGYAKAVLRQWRVAQQEEPSILYQDIYDQLLKAYSDPFFVECLNEDTFVQQALLPILKTFFPNSRLIYAEGANGVIRASRERKQAFEPDSEGKKADFSIHTLDGDKSQLLLLVECKAPRSTSSDDFAKVANCLKDCIDKATRAGADNENIEVCGLICNGVRCRAYAMDLKFHGVYRMKEVGTFYVPHDRHNLDVLMSAFEVMSLLQIFVTLKDIVLNSAKLCKESIRIPETSKRSTMVLPSFESPIRLADQQIRSVLQNVPKSDVYRASRKLEFVKE</sequence>
<dbReference type="AlphaFoldDB" id="A0A8H7ENF1"/>
<dbReference type="EMBL" id="JABAYA010000092">
    <property type="protein sequence ID" value="KAF7725652.1"/>
    <property type="molecule type" value="Genomic_DNA"/>
</dbReference>
<organism evidence="2 3">
    <name type="scientific">Apophysomyces ossiformis</name>
    <dbReference type="NCBI Taxonomy" id="679940"/>
    <lineage>
        <taxon>Eukaryota</taxon>
        <taxon>Fungi</taxon>
        <taxon>Fungi incertae sedis</taxon>
        <taxon>Mucoromycota</taxon>
        <taxon>Mucoromycotina</taxon>
        <taxon>Mucoromycetes</taxon>
        <taxon>Mucorales</taxon>
        <taxon>Mucorineae</taxon>
        <taxon>Mucoraceae</taxon>
        <taxon>Apophysomyces</taxon>
    </lineage>
</organism>
<name>A0A8H7ENF1_9FUNG</name>
<proteinExistence type="predicted"/>
<keyword evidence="3" id="KW-1185">Reference proteome</keyword>
<accession>A0A8H7ENF1</accession>
<dbReference type="Proteomes" id="UP000605846">
    <property type="component" value="Unassembled WGS sequence"/>
</dbReference>
<dbReference type="OrthoDB" id="2250719at2759"/>
<feature type="compositionally biased region" description="Basic and acidic residues" evidence="1">
    <location>
        <begin position="136"/>
        <end position="147"/>
    </location>
</feature>
<evidence type="ECO:0000313" key="2">
    <source>
        <dbReference type="EMBL" id="KAF7725652.1"/>
    </source>
</evidence>
<comment type="caution">
    <text evidence="2">The sequence shown here is derived from an EMBL/GenBank/DDBJ whole genome shotgun (WGS) entry which is preliminary data.</text>
</comment>
<reference evidence="2" key="1">
    <citation type="submission" date="2020-01" db="EMBL/GenBank/DDBJ databases">
        <title>Genome Sequencing of Three Apophysomyces-Like Fungal Strains Confirms a Novel Fungal Genus in the Mucoromycota with divergent Burkholderia-like Endosymbiotic Bacteria.</title>
        <authorList>
            <person name="Stajich J.E."/>
            <person name="Macias A.M."/>
            <person name="Carter-House D."/>
            <person name="Lovett B."/>
            <person name="Kasson L.R."/>
            <person name="Berry K."/>
            <person name="Grigoriev I."/>
            <person name="Chang Y."/>
            <person name="Spatafora J."/>
            <person name="Kasson M.T."/>
        </authorList>
    </citation>
    <scope>NUCLEOTIDE SEQUENCE</scope>
    <source>
        <strain evidence="2">NRRL A-21654</strain>
    </source>
</reference>
<feature type="region of interest" description="Disordered" evidence="1">
    <location>
        <begin position="135"/>
        <end position="163"/>
    </location>
</feature>
<protein>
    <submittedName>
        <fullName evidence="2">Uncharacterized protein</fullName>
    </submittedName>
</protein>
<evidence type="ECO:0000313" key="3">
    <source>
        <dbReference type="Proteomes" id="UP000605846"/>
    </source>
</evidence>
<evidence type="ECO:0000256" key="1">
    <source>
        <dbReference type="SAM" id="MobiDB-lite"/>
    </source>
</evidence>
<gene>
    <name evidence="2" type="ORF">EC973_009459</name>
</gene>